<feature type="domain" description="SsuA/THI5-like" evidence="1">
    <location>
        <begin position="32"/>
        <end position="243"/>
    </location>
</feature>
<dbReference type="InterPro" id="IPR027939">
    <property type="entry name" value="NMT1/THI5"/>
</dbReference>
<evidence type="ECO:0000313" key="3">
    <source>
        <dbReference type="Proteomes" id="UP000199110"/>
    </source>
</evidence>
<gene>
    <name evidence="2" type="ORF">SAMN04488095_0366</name>
</gene>
<dbReference type="PANTHER" id="PTHR31528:SF15">
    <property type="entry name" value="RIBOFLAVIN-BINDING PROTEIN RIBY"/>
    <property type="match status" value="1"/>
</dbReference>
<dbReference type="PANTHER" id="PTHR31528">
    <property type="entry name" value="4-AMINO-5-HYDROXYMETHYL-2-METHYLPYRIMIDINE PHOSPHATE SYNTHASE THI11-RELATED"/>
    <property type="match status" value="1"/>
</dbReference>
<proteinExistence type="predicted"/>
<protein>
    <submittedName>
        <fullName evidence="2">NitT/TauT family transport system substrate-binding protein</fullName>
    </submittedName>
</protein>
<dbReference type="Pfam" id="PF09084">
    <property type="entry name" value="NMT1"/>
    <property type="match status" value="1"/>
</dbReference>
<dbReference type="SUPFAM" id="SSF53850">
    <property type="entry name" value="Periplasmic binding protein-like II"/>
    <property type="match status" value="1"/>
</dbReference>
<dbReference type="AlphaFoldDB" id="A0A1I3GXG8"/>
<name>A0A1I3GXG8_9RHOB</name>
<dbReference type="Gene3D" id="3.40.190.10">
    <property type="entry name" value="Periplasmic binding protein-like II"/>
    <property type="match status" value="2"/>
</dbReference>
<evidence type="ECO:0000259" key="1">
    <source>
        <dbReference type="Pfam" id="PF09084"/>
    </source>
</evidence>
<accession>A0A1I3GXG8</accession>
<reference evidence="2 3" key="1">
    <citation type="submission" date="2016-10" db="EMBL/GenBank/DDBJ databases">
        <authorList>
            <person name="de Groot N.N."/>
        </authorList>
    </citation>
    <scope>NUCLEOTIDE SEQUENCE [LARGE SCALE GENOMIC DNA]</scope>
    <source>
        <strain evidence="2 3">DSM 19073</strain>
    </source>
</reference>
<dbReference type="OrthoDB" id="9815602at2"/>
<evidence type="ECO:0000313" key="2">
    <source>
        <dbReference type="EMBL" id="SFI28007.1"/>
    </source>
</evidence>
<dbReference type="GO" id="GO:0009228">
    <property type="term" value="P:thiamine biosynthetic process"/>
    <property type="evidence" value="ECO:0007669"/>
    <property type="project" value="InterPro"/>
</dbReference>
<organism evidence="2 3">
    <name type="scientific">Jannaschia pohangensis</name>
    <dbReference type="NCBI Taxonomy" id="390807"/>
    <lineage>
        <taxon>Bacteria</taxon>
        <taxon>Pseudomonadati</taxon>
        <taxon>Pseudomonadota</taxon>
        <taxon>Alphaproteobacteria</taxon>
        <taxon>Rhodobacterales</taxon>
        <taxon>Roseobacteraceae</taxon>
        <taxon>Jannaschia</taxon>
    </lineage>
</organism>
<dbReference type="EMBL" id="FORA01000001">
    <property type="protein sequence ID" value="SFI28007.1"/>
    <property type="molecule type" value="Genomic_DNA"/>
</dbReference>
<sequence length="333" mass="35798">MDVPMGETTARGDLLPVRFILNTFYSGPQAWFFLADDRGYFRDEGLEVSFTEGNSLARAVKTLATGPYDAGYGDLNELVRMRAAGATETPVAVMAIHRRAPYTIAVDAAGGIRGPQDLRGKRLISHDQDAALLLFPEFCKATGLDPDAVHITISGLSHKVMVPQMLGGEWDGIFGFVNTVAAQAIEAGVDPSTALRHLEWDHHAPAFYGGAMMVTQAFRAAHPKAVAGLCRAVNRGLADTITDVDAAIDAVARRNPQIDRKANRARLIGTLGLEMRDPSGDGIGPADPDRLCEIARLIAEAKGYDNQPAPDEVFDASFLPAAAERAVNSRYPQ</sequence>
<dbReference type="STRING" id="390807.SAMN04488095_0366"/>
<dbReference type="InterPro" id="IPR015168">
    <property type="entry name" value="SsuA/THI5"/>
</dbReference>
<keyword evidence="3" id="KW-1185">Reference proteome</keyword>
<dbReference type="Proteomes" id="UP000199110">
    <property type="component" value="Unassembled WGS sequence"/>
</dbReference>